<dbReference type="GO" id="GO:0005576">
    <property type="term" value="C:extracellular region"/>
    <property type="evidence" value="ECO:0007669"/>
    <property type="project" value="UniProtKB-SubCell"/>
</dbReference>
<evidence type="ECO:0000256" key="7">
    <source>
        <dbReference type="SAM" id="SignalP"/>
    </source>
</evidence>
<feature type="chain" id="PRO_5044830272" description="Insulin-like growth factor-binding protein 6" evidence="7">
    <location>
        <begin position="24"/>
        <end position="219"/>
    </location>
</feature>
<feature type="compositionally biased region" description="Gly residues" evidence="6">
    <location>
        <begin position="48"/>
        <end position="60"/>
    </location>
</feature>
<dbReference type="InterPro" id="IPR036857">
    <property type="entry name" value="Thyroglobulin_1_sf"/>
</dbReference>
<dbReference type="FunFam" id="4.10.40.20:FF:000005">
    <property type="entry name" value="Insulin-like growth factor-binding protein 6"/>
    <property type="match status" value="1"/>
</dbReference>
<dbReference type="GO" id="GO:0019838">
    <property type="term" value="F:growth factor binding"/>
    <property type="evidence" value="ECO:0007669"/>
    <property type="project" value="UniProtKB-KW"/>
</dbReference>
<evidence type="ECO:0000313" key="11">
    <source>
        <dbReference type="Proteomes" id="UP001591681"/>
    </source>
</evidence>
<proteinExistence type="predicted"/>
<evidence type="ECO:0000256" key="5">
    <source>
        <dbReference type="PROSITE-ProRule" id="PRU00500"/>
    </source>
</evidence>
<evidence type="ECO:0000259" key="9">
    <source>
        <dbReference type="PROSITE" id="PS51323"/>
    </source>
</evidence>
<accession>A0ABD1JUV4</accession>
<protein>
    <recommendedName>
        <fullName evidence="12">Insulin-like growth factor-binding protein 6</fullName>
    </recommendedName>
</protein>
<comment type="caution">
    <text evidence="5">Lacks conserved residue(s) required for the propagation of feature annotation.</text>
</comment>
<dbReference type="PRINTS" id="PR01976">
    <property type="entry name" value="IGFBPFAMILY"/>
</dbReference>
<evidence type="ECO:0000256" key="4">
    <source>
        <dbReference type="ARBA" id="ARBA00023183"/>
    </source>
</evidence>
<dbReference type="EMBL" id="JBHFQA010000011">
    <property type="protein sequence ID" value="KAL2090684.1"/>
    <property type="molecule type" value="Genomic_DNA"/>
</dbReference>
<dbReference type="InterPro" id="IPR000867">
    <property type="entry name" value="IGFBP-like"/>
</dbReference>
<name>A0ABD1JUV4_9TELE</name>
<dbReference type="InterPro" id="IPR009030">
    <property type="entry name" value="Growth_fac_rcpt_cys_sf"/>
</dbReference>
<comment type="caution">
    <text evidence="10">The sequence shown here is derived from an EMBL/GenBank/DDBJ whole genome shotgun (WGS) entry which is preliminary data.</text>
</comment>
<evidence type="ECO:0000313" key="10">
    <source>
        <dbReference type="EMBL" id="KAL2090684.1"/>
    </source>
</evidence>
<dbReference type="SMART" id="SM00211">
    <property type="entry name" value="TY"/>
    <property type="match status" value="1"/>
</dbReference>
<keyword evidence="11" id="KW-1185">Reference proteome</keyword>
<feature type="domain" description="Thyroglobulin type-1" evidence="8">
    <location>
        <begin position="142"/>
        <end position="216"/>
    </location>
</feature>
<keyword evidence="4" id="KW-0340">Growth factor binding</keyword>
<dbReference type="PANTHER" id="PTHR11551:SF27">
    <property type="entry name" value="INSULIN-LIKE GROWTH FACTOR BINDING PROTEIN 6A PRECURSOR-RELATED"/>
    <property type="match status" value="1"/>
</dbReference>
<dbReference type="PROSITE" id="PS51323">
    <property type="entry name" value="IGFBP_N_2"/>
    <property type="match status" value="1"/>
</dbReference>
<evidence type="ECO:0000256" key="1">
    <source>
        <dbReference type="ARBA" id="ARBA00004613"/>
    </source>
</evidence>
<evidence type="ECO:0000256" key="6">
    <source>
        <dbReference type="SAM" id="MobiDB-lite"/>
    </source>
</evidence>
<keyword evidence="7" id="KW-0732">Signal</keyword>
<organism evidence="10 11">
    <name type="scientific">Coilia grayii</name>
    <name type="common">Gray's grenadier anchovy</name>
    <dbReference type="NCBI Taxonomy" id="363190"/>
    <lineage>
        <taxon>Eukaryota</taxon>
        <taxon>Metazoa</taxon>
        <taxon>Chordata</taxon>
        <taxon>Craniata</taxon>
        <taxon>Vertebrata</taxon>
        <taxon>Euteleostomi</taxon>
        <taxon>Actinopterygii</taxon>
        <taxon>Neopterygii</taxon>
        <taxon>Teleostei</taxon>
        <taxon>Clupei</taxon>
        <taxon>Clupeiformes</taxon>
        <taxon>Clupeoidei</taxon>
        <taxon>Engraulidae</taxon>
        <taxon>Coilinae</taxon>
        <taxon>Coilia</taxon>
    </lineage>
</organism>
<feature type="signal peptide" evidence="7">
    <location>
        <begin position="1"/>
        <end position="23"/>
    </location>
</feature>
<gene>
    <name evidence="10" type="ORF">ACEWY4_012947</name>
</gene>
<dbReference type="Pfam" id="PF00086">
    <property type="entry name" value="Thyroglobulin_1"/>
    <property type="match status" value="1"/>
</dbReference>
<dbReference type="SUPFAM" id="SSF57184">
    <property type="entry name" value="Growth factor receptor domain"/>
    <property type="match status" value="1"/>
</dbReference>
<dbReference type="Proteomes" id="UP001591681">
    <property type="component" value="Unassembled WGS sequence"/>
</dbReference>
<comment type="subcellular location">
    <subcellularLocation>
        <location evidence="1">Secreted</location>
    </subcellularLocation>
</comment>
<dbReference type="PROSITE" id="PS00484">
    <property type="entry name" value="THYROGLOBULIN_1_1"/>
    <property type="match status" value="1"/>
</dbReference>
<evidence type="ECO:0000259" key="8">
    <source>
        <dbReference type="PROSITE" id="PS51162"/>
    </source>
</evidence>
<evidence type="ECO:0000256" key="3">
    <source>
        <dbReference type="ARBA" id="ARBA00023157"/>
    </source>
</evidence>
<dbReference type="AlphaFoldDB" id="A0ABD1JUV4"/>
<dbReference type="SMART" id="SM00121">
    <property type="entry name" value="IB"/>
    <property type="match status" value="1"/>
</dbReference>
<sequence length="219" mass="23166">MPLFPNLLAVLVILPLAVPATRALMPRHGFRKICPTCKDASGAPKSGRAGGSGGGGGGMATAGERPGEESTAALGQGELCGVYTLSCARGLRCNPPPGDPNPLHALLHGRGVCSHPRSPTTGNPQTTGKRTRVQVQRGGGGVGPCRKEQNRILPNLELRIIQSDQVIYIPNCDRRGFYRKKQCKSSRGMQRGECWCVNEIGVRMPSRIAEDGTVSCDGV</sequence>
<dbReference type="Gene3D" id="4.10.800.10">
    <property type="entry name" value="Thyroglobulin type-1"/>
    <property type="match status" value="1"/>
</dbReference>
<dbReference type="CDD" id="cd00191">
    <property type="entry name" value="TY"/>
    <property type="match status" value="1"/>
</dbReference>
<dbReference type="PROSITE" id="PS51162">
    <property type="entry name" value="THYROGLOBULIN_1_2"/>
    <property type="match status" value="1"/>
</dbReference>
<dbReference type="SUPFAM" id="SSF57610">
    <property type="entry name" value="Thyroglobulin type-1 domain"/>
    <property type="match status" value="1"/>
</dbReference>
<dbReference type="InterPro" id="IPR000716">
    <property type="entry name" value="Thyroglobulin_1"/>
</dbReference>
<dbReference type="Gene3D" id="4.10.40.20">
    <property type="match status" value="1"/>
</dbReference>
<keyword evidence="3 5" id="KW-1015">Disulfide bond</keyword>
<keyword evidence="2" id="KW-0964">Secreted</keyword>
<dbReference type="InterPro" id="IPR022321">
    <property type="entry name" value="IGFBP_1-6_chordata"/>
</dbReference>
<evidence type="ECO:0008006" key="12">
    <source>
        <dbReference type="Google" id="ProtNLM"/>
    </source>
</evidence>
<feature type="disulfide bond" evidence="5">
    <location>
        <begin position="196"/>
        <end position="216"/>
    </location>
</feature>
<evidence type="ECO:0000256" key="2">
    <source>
        <dbReference type="ARBA" id="ARBA00022525"/>
    </source>
</evidence>
<feature type="domain" description="IGFBP N-terminal" evidence="9">
    <location>
        <begin position="30"/>
        <end position="116"/>
    </location>
</feature>
<reference evidence="10 11" key="1">
    <citation type="submission" date="2024-09" db="EMBL/GenBank/DDBJ databases">
        <title>A chromosome-level genome assembly of Gray's grenadier anchovy, Coilia grayii.</title>
        <authorList>
            <person name="Fu Z."/>
        </authorList>
    </citation>
    <scope>NUCLEOTIDE SEQUENCE [LARGE SCALE GENOMIC DNA]</scope>
    <source>
        <strain evidence="10">G4</strain>
        <tissue evidence="10">Muscle</tissue>
    </source>
</reference>
<dbReference type="PANTHER" id="PTHR11551">
    <property type="entry name" value="INSULIN-LIKE GROWTH FACTOR BINDING PROTEIN"/>
    <property type="match status" value="1"/>
</dbReference>
<feature type="region of interest" description="Disordered" evidence="6">
    <location>
        <begin position="40"/>
        <end position="71"/>
    </location>
</feature>